<dbReference type="GO" id="GO:0006066">
    <property type="term" value="P:alcohol metabolic process"/>
    <property type="evidence" value="ECO:0007669"/>
    <property type="project" value="InterPro"/>
</dbReference>
<evidence type="ECO:0000256" key="7">
    <source>
        <dbReference type="ARBA" id="ARBA00035641"/>
    </source>
</evidence>
<evidence type="ECO:0000256" key="5">
    <source>
        <dbReference type="ARBA" id="ARBA00023027"/>
    </source>
</evidence>
<dbReference type="PANTHER" id="PTHR11496:SF83">
    <property type="entry name" value="HYDROXYACID-OXOACID TRANSHYDROGENASE, MITOCHONDRIAL"/>
    <property type="match status" value="1"/>
</dbReference>
<dbReference type="GO" id="GO:0004022">
    <property type="term" value="F:alcohol dehydrogenase (NAD+) activity"/>
    <property type="evidence" value="ECO:0007669"/>
    <property type="project" value="UniProtKB-UniRule"/>
</dbReference>
<dbReference type="InterPro" id="IPR016162">
    <property type="entry name" value="Ald_DH_N"/>
</dbReference>
<gene>
    <name evidence="13" type="ORF">EX87_04165</name>
</gene>
<dbReference type="RefSeq" id="WP_031411652.1">
    <property type="nucleotide sequence ID" value="NZ_CP011074.1"/>
</dbReference>
<keyword evidence="6" id="KW-0511">Multifunctional enzyme</keyword>
<feature type="domain" description="Fe-containing alcohol dehydrogenase-like C-terminal" evidence="12">
    <location>
        <begin position="655"/>
        <end position="866"/>
    </location>
</feature>
<comment type="similarity">
    <text evidence="2">Belongs to the iron-containing alcohol dehydrogenase family.</text>
</comment>
<dbReference type="InterPro" id="IPR012079">
    <property type="entry name" value="Bifunc_Ald-ADH"/>
</dbReference>
<dbReference type="Gene3D" id="1.20.1090.10">
    <property type="entry name" value="Dehydroquinate synthase-like - alpha domain"/>
    <property type="match status" value="1"/>
</dbReference>
<feature type="domain" description="Alcohol dehydrogenase iron-type/glycerol dehydrogenase GldA" evidence="11">
    <location>
        <begin position="466"/>
        <end position="644"/>
    </location>
</feature>
<feature type="domain" description="Aldehyde dehydrogenase" evidence="10">
    <location>
        <begin position="15"/>
        <end position="411"/>
    </location>
</feature>
<dbReference type="FunFam" id="3.40.50.1970:FF:000002">
    <property type="entry name" value="Aldehyde-alcohol dehydrogenase"/>
    <property type="match status" value="1"/>
</dbReference>
<dbReference type="Gene3D" id="3.40.50.1970">
    <property type="match status" value="1"/>
</dbReference>
<dbReference type="GO" id="GO:0015976">
    <property type="term" value="P:carbon utilization"/>
    <property type="evidence" value="ECO:0007669"/>
    <property type="project" value="InterPro"/>
</dbReference>
<protein>
    <recommendedName>
        <fullName evidence="9">Aldehyde-alcohol dehydrogenase</fullName>
    </recommendedName>
</protein>
<comment type="cofactor">
    <cofactor evidence="1">
        <name>Fe(2+)</name>
        <dbReference type="ChEBI" id="CHEBI:29033"/>
    </cofactor>
</comment>
<dbReference type="Gene3D" id="3.40.309.10">
    <property type="entry name" value="Aldehyde Dehydrogenase, Chain A, domain 2"/>
    <property type="match status" value="1"/>
</dbReference>
<dbReference type="InterPro" id="IPR016163">
    <property type="entry name" value="Ald_DH_C"/>
</dbReference>
<dbReference type="Pfam" id="PF00465">
    <property type="entry name" value="Fe-ADH"/>
    <property type="match status" value="1"/>
</dbReference>
<dbReference type="InterPro" id="IPR001670">
    <property type="entry name" value="ADH_Fe/GldA"/>
</dbReference>
<dbReference type="Gene3D" id="3.40.605.10">
    <property type="entry name" value="Aldehyde Dehydrogenase, Chain A, domain 1"/>
    <property type="match status" value="1"/>
</dbReference>
<dbReference type="Pfam" id="PF25137">
    <property type="entry name" value="ADH_Fe_C"/>
    <property type="match status" value="1"/>
</dbReference>
<dbReference type="CDD" id="cd08178">
    <property type="entry name" value="AAD_C"/>
    <property type="match status" value="1"/>
</dbReference>
<keyword evidence="5" id="KW-0520">NAD</keyword>
<organism evidence="13">
    <name type="scientific">Brevibacillus laterosporus</name>
    <name type="common">Bacillus laterosporus</name>
    <dbReference type="NCBI Taxonomy" id="1465"/>
    <lineage>
        <taxon>Bacteria</taxon>
        <taxon>Bacillati</taxon>
        <taxon>Bacillota</taxon>
        <taxon>Bacilli</taxon>
        <taxon>Bacillales</taxon>
        <taxon>Paenibacillaceae</taxon>
        <taxon>Brevibacillus</taxon>
    </lineage>
</organism>
<proteinExistence type="inferred from homology"/>
<dbReference type="SUPFAM" id="SSF53720">
    <property type="entry name" value="ALDH-like"/>
    <property type="match status" value="1"/>
</dbReference>
<comment type="similarity">
    <text evidence="7 9">In the N-terminal section; belongs to the aldehyde dehydrogenase family.</text>
</comment>
<evidence type="ECO:0000259" key="10">
    <source>
        <dbReference type="Pfam" id="PF00171"/>
    </source>
</evidence>
<dbReference type="InterPro" id="IPR016161">
    <property type="entry name" value="Ald_DH/histidinol_DH"/>
</dbReference>
<dbReference type="SUPFAM" id="SSF56796">
    <property type="entry name" value="Dehydroquinate synthase-like"/>
    <property type="match status" value="1"/>
</dbReference>
<dbReference type="GO" id="GO:0008774">
    <property type="term" value="F:acetaldehyde dehydrogenase (acetylating) activity"/>
    <property type="evidence" value="ECO:0007669"/>
    <property type="project" value="UniProtKB-UniRule"/>
</dbReference>
<evidence type="ECO:0000256" key="1">
    <source>
        <dbReference type="ARBA" id="ARBA00001954"/>
    </source>
</evidence>
<dbReference type="PROSITE" id="PS00913">
    <property type="entry name" value="ADH_IRON_1"/>
    <property type="match status" value="1"/>
</dbReference>
<dbReference type="FunFam" id="1.20.1090.10:FF:000001">
    <property type="entry name" value="Aldehyde-alcohol dehydrogenase"/>
    <property type="match status" value="1"/>
</dbReference>
<evidence type="ECO:0000256" key="4">
    <source>
        <dbReference type="ARBA" id="ARBA00023004"/>
    </source>
</evidence>
<evidence type="ECO:0000259" key="11">
    <source>
        <dbReference type="Pfam" id="PF00465"/>
    </source>
</evidence>
<evidence type="ECO:0000259" key="12">
    <source>
        <dbReference type="Pfam" id="PF25137"/>
    </source>
</evidence>
<dbReference type="EMBL" id="CP011074">
    <property type="protein sequence ID" value="AKF92952.1"/>
    <property type="molecule type" value="Genomic_DNA"/>
</dbReference>
<dbReference type="InterPro" id="IPR018211">
    <property type="entry name" value="ADH_Fe_CS"/>
</dbReference>
<evidence type="ECO:0000256" key="2">
    <source>
        <dbReference type="ARBA" id="ARBA00007358"/>
    </source>
</evidence>
<reference evidence="13" key="1">
    <citation type="submission" date="2015-03" db="EMBL/GenBank/DDBJ databases">
        <title>MIGS Cultured Bacterial/Archaeal sample from Brevibacillus laterosporus.</title>
        <authorList>
            <person name="Zeng D."/>
            <person name="Zhu L."/>
            <person name="Dong G."/>
            <person name="Ye W."/>
            <person name="Ren D."/>
            <person name="Wu L."/>
            <person name="Xu J."/>
            <person name="Li G."/>
            <person name="Guo L."/>
        </authorList>
    </citation>
    <scope>NUCLEOTIDE SEQUENCE</scope>
    <source>
        <strain evidence="13">B9</strain>
    </source>
</reference>
<name>A0A0F7BYP8_BRELA</name>
<dbReference type="Pfam" id="PF00171">
    <property type="entry name" value="Aldedh"/>
    <property type="match status" value="1"/>
</dbReference>
<dbReference type="AlphaFoldDB" id="A0A0F7BYP8"/>
<evidence type="ECO:0000313" key="13">
    <source>
        <dbReference type="EMBL" id="AKF92952.1"/>
    </source>
</evidence>
<dbReference type="InterPro" id="IPR015590">
    <property type="entry name" value="Aldehyde_DH_dom"/>
</dbReference>
<evidence type="ECO:0000256" key="8">
    <source>
        <dbReference type="ARBA" id="ARBA00035645"/>
    </source>
</evidence>
<keyword evidence="4" id="KW-0408">Iron</keyword>
<dbReference type="NCBIfam" id="NF010378">
    <property type="entry name" value="PRK13805.1"/>
    <property type="match status" value="1"/>
</dbReference>
<sequence>MSNEVKVQEQAKEEAVKTMIDTLVENGNQALKDFANYDQEQIDSIVKAMALAGLDKHVYLAKLAHEETGRGVFEDKMIKNIFSTEYIYNSIKKDKTVGLIREDEQNGIIEIAEPIGVVAGVTPVTNPTSTTMFKAIISIKTRNPIIFAFHPSAQKSSAEAARTLYEAAMKAGAPKNCIQWIDQPSLEATKQLMNHPGTALVLATGGAGMVKSAYSTGKPALGVGPGNVPCYIERTAVIERAVNDLILSKTFDNGMICASEQAVIVDAPIYERVKQLMISNNCHFLTSDEKAKVEKLVINENTCAVNADIVGKPAAVIAEMAGIHVDPETKILVAELTGVGPDHPLSREKLSPVLACYKVKNADEGFRRAEEMLEFGGLGHTAVIHTEDDDLMEAFGMRMKACRIVVNAPSSQGAIGDIYNEFIPSLTLGCGSYGRNSVSTNVSAVHMINVKKVAKRRVNMQWFKIPEKIYFEKNSIQYLQDMPDISRAVIVTDPAMVKLGYVDKVLRNLRSRSQYVHCKVFSDVEPDPSVTTVRKGTELMVDFRPDVIIALGGGSAMDAAKAMWLFYEYPNEEFQNLYQKFLDIRKRVYKFPKLGRLAKFVAIPTTSGTGSEVTPFAVITDREKNMKYPIADYELTPDVAILDPQFVMTVPKVITADTGMDVLTHAMEAYVSVMANDFTDGLALKAIQLIFEYLPRAYKDGGDEVARQKVHNASCIAGMAFANAFLGINHSLAHKLGAEFHIAHGRSNAILMPHVIRFNATVPNKFASFPRYEKFIAHERYAEIARLLGLPAKTTEEGVESLIQAVITLGKSLDIPMSIEANGVTKEAFEKEVDRLAVLAFEDQCTTANPKMPLVTELAEIYRNAFKGV</sequence>
<dbReference type="InterPro" id="IPR056798">
    <property type="entry name" value="ADH_Fe_C"/>
</dbReference>
<evidence type="ECO:0000256" key="3">
    <source>
        <dbReference type="ARBA" id="ARBA00023002"/>
    </source>
</evidence>
<dbReference type="PIRSF" id="PIRSF000111">
    <property type="entry name" value="ALDH_ADH"/>
    <property type="match status" value="1"/>
</dbReference>
<evidence type="ECO:0000256" key="9">
    <source>
        <dbReference type="PIRNR" id="PIRNR000111"/>
    </source>
</evidence>
<comment type="similarity">
    <text evidence="8 9">In the C-terminal section; belongs to the iron-containing alcohol dehydrogenase family.</text>
</comment>
<dbReference type="InterPro" id="IPR034789">
    <property type="entry name" value="AAD_C"/>
</dbReference>
<dbReference type="PANTHER" id="PTHR11496">
    <property type="entry name" value="ALCOHOL DEHYDROGENASE"/>
    <property type="match status" value="1"/>
</dbReference>
<dbReference type="GO" id="GO:0046872">
    <property type="term" value="F:metal ion binding"/>
    <property type="evidence" value="ECO:0007669"/>
    <property type="project" value="InterPro"/>
</dbReference>
<dbReference type="CDD" id="cd07122">
    <property type="entry name" value="ALDH_F20_ACDH"/>
    <property type="match status" value="1"/>
</dbReference>
<dbReference type="InterPro" id="IPR039697">
    <property type="entry name" value="Alcohol_dehydrogenase_Fe"/>
</dbReference>
<accession>A0A0F7BYP8</accession>
<evidence type="ECO:0000256" key="6">
    <source>
        <dbReference type="ARBA" id="ARBA00023268"/>
    </source>
</evidence>
<keyword evidence="3 9" id="KW-0560">Oxidoreductase</keyword>